<evidence type="ECO:0000313" key="12">
    <source>
        <dbReference type="Proteomes" id="UP001610444"/>
    </source>
</evidence>
<dbReference type="InterPro" id="IPR024738">
    <property type="entry name" value="Hfi1/Tada1"/>
</dbReference>
<dbReference type="PANTHER" id="PTHR47804:SF1">
    <property type="entry name" value="DUF2421 DOMAIN-CONTAINING PROTEIN"/>
    <property type="match status" value="1"/>
</dbReference>
<dbReference type="PROSITE" id="PS50294">
    <property type="entry name" value="WD_REPEATS_REGION"/>
    <property type="match status" value="4"/>
</dbReference>
<evidence type="ECO:0000256" key="9">
    <source>
        <dbReference type="SAM" id="Phobius"/>
    </source>
</evidence>
<comment type="caution">
    <text evidence="11">The sequence shown here is derived from an EMBL/GenBank/DDBJ whole genome shotgun (WGS) entry which is preliminary data.</text>
</comment>
<proteinExistence type="predicted"/>
<comment type="subcellular location">
    <subcellularLocation>
        <location evidence="1">Membrane</location>
        <topology evidence="1">Multi-pass membrane protein</topology>
    </subcellularLocation>
</comment>
<feature type="compositionally biased region" description="Basic and acidic residues" evidence="8">
    <location>
        <begin position="1161"/>
        <end position="1172"/>
    </location>
</feature>
<keyword evidence="3 9" id="KW-0812">Transmembrane</keyword>
<feature type="transmembrane region" description="Helical" evidence="9">
    <location>
        <begin position="905"/>
        <end position="930"/>
    </location>
</feature>
<feature type="transmembrane region" description="Helical" evidence="9">
    <location>
        <begin position="1439"/>
        <end position="1457"/>
    </location>
</feature>
<protein>
    <submittedName>
        <fullName evidence="11">Transcriptional regulator of RNA polII, SAGA, subunit-domain-containing protein</fullName>
    </submittedName>
</protein>
<dbReference type="PROSITE" id="PS50082">
    <property type="entry name" value="WD_REPEATS_2"/>
    <property type="match status" value="4"/>
</dbReference>
<feature type="repeat" description="WD" evidence="7">
    <location>
        <begin position="227"/>
        <end position="259"/>
    </location>
</feature>
<dbReference type="CDD" id="cd00200">
    <property type="entry name" value="WD40"/>
    <property type="match status" value="1"/>
</dbReference>
<feature type="transmembrane region" description="Helical" evidence="9">
    <location>
        <begin position="936"/>
        <end position="959"/>
    </location>
</feature>
<feature type="transmembrane region" description="Helical" evidence="9">
    <location>
        <begin position="1463"/>
        <end position="1481"/>
    </location>
</feature>
<dbReference type="PANTHER" id="PTHR47804">
    <property type="entry name" value="60S RIBOSOMAL PROTEIN L19"/>
    <property type="match status" value="1"/>
</dbReference>
<keyword evidence="4" id="KW-0677">Repeat</keyword>
<feature type="transmembrane region" description="Helical" evidence="9">
    <location>
        <begin position="966"/>
        <end position="983"/>
    </location>
</feature>
<evidence type="ECO:0000256" key="8">
    <source>
        <dbReference type="SAM" id="MobiDB-lite"/>
    </source>
</evidence>
<dbReference type="InterPro" id="IPR036322">
    <property type="entry name" value="WD40_repeat_dom_sf"/>
</dbReference>
<keyword evidence="2 7" id="KW-0853">WD repeat</keyword>
<feature type="repeat" description="WD" evidence="7">
    <location>
        <begin position="703"/>
        <end position="738"/>
    </location>
</feature>
<feature type="domain" description="Integral membrane bound transporter" evidence="10">
    <location>
        <begin position="1409"/>
        <end position="1545"/>
    </location>
</feature>
<reference evidence="11 12" key="1">
    <citation type="submission" date="2024-07" db="EMBL/GenBank/DDBJ databases">
        <title>Section-level genome sequencing and comparative genomics of Aspergillus sections Usti and Cavernicolus.</title>
        <authorList>
            <consortium name="Lawrence Berkeley National Laboratory"/>
            <person name="Nybo J.L."/>
            <person name="Vesth T.C."/>
            <person name="Theobald S."/>
            <person name="Frisvad J.C."/>
            <person name="Larsen T.O."/>
            <person name="Kjaerboelling I."/>
            <person name="Rothschild-Mancinelli K."/>
            <person name="Lyhne E.K."/>
            <person name="Kogle M.E."/>
            <person name="Barry K."/>
            <person name="Clum A."/>
            <person name="Na H."/>
            <person name="Ledsgaard L."/>
            <person name="Lin J."/>
            <person name="Lipzen A."/>
            <person name="Kuo A."/>
            <person name="Riley R."/>
            <person name="Mondo S."/>
            <person name="LaButti K."/>
            <person name="Haridas S."/>
            <person name="Pangalinan J."/>
            <person name="Salamov A.A."/>
            <person name="Simmons B.A."/>
            <person name="Magnuson J.K."/>
            <person name="Chen J."/>
            <person name="Drula E."/>
            <person name="Henrissat B."/>
            <person name="Wiebenga A."/>
            <person name="Lubbers R.J."/>
            <person name="Gomes A.C."/>
            <person name="Macurrencykelacurrency M.R."/>
            <person name="Stajich J."/>
            <person name="Grigoriev I.V."/>
            <person name="Mortensen U.H."/>
            <person name="De vries R.P."/>
            <person name="Baker S.E."/>
            <person name="Andersen M.R."/>
        </authorList>
    </citation>
    <scope>NUCLEOTIDE SEQUENCE [LARGE SCALE GENOMIC DNA]</scope>
    <source>
        <strain evidence="11 12">CBS 756.74</strain>
    </source>
</reference>
<evidence type="ECO:0000256" key="4">
    <source>
        <dbReference type="ARBA" id="ARBA00022737"/>
    </source>
</evidence>
<feature type="repeat" description="WD" evidence="7">
    <location>
        <begin position="402"/>
        <end position="443"/>
    </location>
</feature>
<feature type="repeat" description="WD" evidence="7">
    <location>
        <begin position="358"/>
        <end position="399"/>
    </location>
</feature>
<dbReference type="InterPro" id="IPR019775">
    <property type="entry name" value="WD40_repeat_CS"/>
</dbReference>
<gene>
    <name evidence="11" type="ORF">BJX68DRAFT_258201</name>
</gene>
<feature type="region of interest" description="Disordered" evidence="8">
    <location>
        <begin position="1156"/>
        <end position="1186"/>
    </location>
</feature>
<evidence type="ECO:0000259" key="10">
    <source>
        <dbReference type="Pfam" id="PF13515"/>
    </source>
</evidence>
<dbReference type="InterPro" id="IPR001680">
    <property type="entry name" value="WD40_rpt"/>
</dbReference>
<dbReference type="InterPro" id="IPR052430">
    <property type="entry name" value="IVT-Associated"/>
</dbReference>
<feature type="transmembrane region" description="Helical" evidence="9">
    <location>
        <begin position="1527"/>
        <end position="1550"/>
    </location>
</feature>
<keyword evidence="6 9" id="KW-0472">Membrane</keyword>
<name>A0ABR4JME0_9EURO</name>
<dbReference type="InterPro" id="IPR049453">
    <property type="entry name" value="Memb_transporter_dom"/>
</dbReference>
<dbReference type="SUPFAM" id="SSF50978">
    <property type="entry name" value="WD40 repeat-like"/>
    <property type="match status" value="2"/>
</dbReference>
<dbReference type="GeneID" id="98158657"/>
<sequence length="2155" mass="237640">MRRSLQVQVLALQKEFRLISINFHHQPPSAGEPEAQSAQCHFIYLLLPRYGPFQRLFDRPAASIQQQPVLLQLPPHMARYHNTKRNTVIPDPTDKTYKCQEPSTNFSEILGNQNRSARIRAVTRDRSKFKEEQRVQQEGRAMERFAYRPFQPGDIYSPHDLSPAEQKKWKRTQAPATDVFDALNLNPLDQYKPTQLSSDAKGERLAYASNKSIFVRSIDDPAVARQYTEHKTQTTVARFAPSGFYVASGDASGIVRVWDCVGDGLTKGEYSIVNGRINDIAWDGDSQRIIAVGDGKQRYGHCITWDSGNTVGEIRGHTQPINTVSIRQQRPLRAAAAGDDMNMVFYHGAPFKFNNGIRDKHTNYIYGVGFSPDGSTLVSVGADRKIWLYDGKTGEAKGQIGEGEHKGSILAVSWSKDSRKFVTASADKTVKIWDVEAGKAIQNWYIGGEGSTNVRDQQVGVVWPPGRSDNLLISLSLSGDLNYLVEGTPEPRQVVHGHQKNITSLTTFGSGGDETLWTGSFDGSVCSWNVPKGTAEDIEGDRHPSYIAGLAPTQEGTGRIYSVGWDDTIRSIDVGAKTYTGTSSKLSGQPKAIAAGNATVLVATPETVEIHKDGQKVGDFKADSVTAVASHGNIAAIGREDATVQICDISGSTLTPKRDIKGSQDPVSVLAFSPDGSNIAIGDSRGRVLVYKVADGSLVVDRWTAHTSRITSIAWNSNGTHVASGGLDTNIFVWSLTTPGDWLQVSHAHKEGVNGVAWIAGGSKIASAGVDAAVKLRQTSFILPKTGQRLRGLVHLRSSRPEPNGHADNEERRGLLSGELQLGPEGLSSRVKGKFSGQWLALRKFVSSELGIGVLKCSLAYLLGSLPTFVPLLAAFLGHQDSKHMVATITVYFHPARSQGSMIKALVCALLAFLYTTFVSVTSMFVSMFFQDTLGLIPLGHAVVLIVFCGGGLGFIGWTKQRLGDPLVNVACSLASLSTISVLTKEGAVQAGDLSFAKISQVLKMILMGVTATVTVSFLIFPISARKKLRANLTEVTEAMASMLALITEGFLSGSEEEFQAAEFLDAAARHKMAYSQLDFLVKEAKLEHYVRGTEKEYRLEKHLVRWVQDITHNMGGLRSAASLQFQLLKQSKPADFMQSPNASFYGSLDSHRPMSPWSLPEDRSHLEPIDERPEEELSEPETVRPVLSRVQTSESGAAPNLLPADIFAIFIDHLGPSMGIFNEIPFTPAPDHKVSIDSRFCTSLDRALELYRESREEALKTIYRRKEILKIKNLEFEADLEEVAASCGHFSFSLLEFGEQLKELLAILDELQLESEERPHGRSWNWLRFWRKGESERKRFSSIITPPLGSTEYLQTTSSKSPRSARFGYRLWKSLGVFRRDDTKFAIKVGAGAALYALPSFISSTRPIYSHWRGEWGLLSYMLVCSMTIGSSNTTGSARFLGTCLGAGCAILSWYITSGNAYALAFVGLIMSTWTAYIIIVKRQGPMGRFIMLTYNLSVLYAYSLTQKDGQDDLDEGGDDPVITQIALHRVVAVFSGCIWGVIITRLIWPISARKRLKDGLALLWLRMSLIWKSGPLSATYDLKQPTEFMTARDKLEVERYISHLESLQASARSEFQLKQAFPDAAYTNLLARTRSMVNSFVAMNLELVKNMTASEGELAILDYTVRERRHLSSRISHLLSFMASSMKLGYPLNDNLPNVEHARDRLLARLFHYRKDLEASRSSTDEDYALLYAYAPTMQIDPAALSRTDSASAALSSSKNTAPSSSTTQKSTKALISVPRLDLEPIYTELKAAIGDKWTEYKQATSGFLLGELNQDELASRIDSIICADPKTEHLHNNFVCAIIGNLTRDLPDHGVASWVSANDKPSVVSKPTSGDAAEQRLKTEVMQLPPRDRRRIKGIPERDPHETIPSELEEYHLAKQVRVPNQVPASAGGLNMTNWELEVRKRYEQSLAQETGEFPDAESIHARMVPICYEESVVNGAGVACAEFMAIATETFVKEVLSVVFSRTRSNGPSGTINGMMKRSYKQQLEREELAFTRGEIAKDSATGLLPVEAKEASTRSALGVRDLRLSLEIGSGVLSHMPLIVDQIMGGYLEDELEADKQERVDLEDRRPVGYVDEMDLDEADIGFEGATSSDQDQLDALLDECLSMAA</sequence>
<evidence type="ECO:0000256" key="1">
    <source>
        <dbReference type="ARBA" id="ARBA00004141"/>
    </source>
</evidence>
<dbReference type="Pfam" id="PF13515">
    <property type="entry name" value="FUSC_2"/>
    <property type="match status" value="1"/>
</dbReference>
<dbReference type="Pfam" id="PF00400">
    <property type="entry name" value="WD40"/>
    <property type="match status" value="5"/>
</dbReference>
<keyword evidence="12" id="KW-1185">Reference proteome</keyword>
<dbReference type="Pfam" id="PF12767">
    <property type="entry name" value="SAGA-Tad1"/>
    <property type="match status" value="1"/>
</dbReference>
<feature type="transmembrane region" description="Helical" evidence="9">
    <location>
        <begin position="1003"/>
        <end position="1023"/>
    </location>
</feature>
<accession>A0ABR4JME0</accession>
<organism evidence="11 12">
    <name type="scientific">Aspergillus pseudodeflectus</name>
    <dbReference type="NCBI Taxonomy" id="176178"/>
    <lineage>
        <taxon>Eukaryota</taxon>
        <taxon>Fungi</taxon>
        <taxon>Dikarya</taxon>
        <taxon>Ascomycota</taxon>
        <taxon>Pezizomycotina</taxon>
        <taxon>Eurotiomycetes</taxon>
        <taxon>Eurotiomycetidae</taxon>
        <taxon>Eurotiales</taxon>
        <taxon>Aspergillaceae</taxon>
        <taxon>Aspergillus</taxon>
        <taxon>Aspergillus subgen. Nidulantes</taxon>
    </lineage>
</organism>
<evidence type="ECO:0000256" key="2">
    <source>
        <dbReference type="ARBA" id="ARBA00022574"/>
    </source>
</evidence>
<evidence type="ECO:0000256" key="6">
    <source>
        <dbReference type="ARBA" id="ARBA00023136"/>
    </source>
</evidence>
<dbReference type="Proteomes" id="UP001610444">
    <property type="component" value="Unassembled WGS sequence"/>
</dbReference>
<dbReference type="RefSeq" id="XP_070894453.1">
    <property type="nucleotide sequence ID" value="XM_071043493.1"/>
</dbReference>
<keyword evidence="5 9" id="KW-1133">Transmembrane helix</keyword>
<dbReference type="EMBL" id="JBFXLR010000059">
    <property type="protein sequence ID" value="KAL2841203.1"/>
    <property type="molecule type" value="Genomic_DNA"/>
</dbReference>
<dbReference type="InterPro" id="IPR015943">
    <property type="entry name" value="WD40/YVTN_repeat-like_dom_sf"/>
</dbReference>
<evidence type="ECO:0000256" key="5">
    <source>
        <dbReference type="ARBA" id="ARBA00022989"/>
    </source>
</evidence>
<evidence type="ECO:0000313" key="11">
    <source>
        <dbReference type="EMBL" id="KAL2841203.1"/>
    </source>
</evidence>
<dbReference type="Gene3D" id="2.130.10.10">
    <property type="entry name" value="YVTN repeat-like/Quinoprotein amine dehydrogenase"/>
    <property type="match status" value="2"/>
</dbReference>
<dbReference type="PROSITE" id="PS00678">
    <property type="entry name" value="WD_REPEATS_1"/>
    <property type="match status" value="1"/>
</dbReference>
<feature type="transmembrane region" description="Helical" evidence="9">
    <location>
        <begin position="859"/>
        <end position="877"/>
    </location>
</feature>
<evidence type="ECO:0000256" key="3">
    <source>
        <dbReference type="ARBA" id="ARBA00022692"/>
    </source>
</evidence>
<evidence type="ECO:0000256" key="7">
    <source>
        <dbReference type="PROSITE-ProRule" id="PRU00221"/>
    </source>
</evidence>
<dbReference type="SMART" id="SM00320">
    <property type="entry name" value="WD40"/>
    <property type="match status" value="11"/>
</dbReference>